<dbReference type="GO" id="GO:0071944">
    <property type="term" value="C:cell periphery"/>
    <property type="evidence" value="ECO:0007669"/>
    <property type="project" value="UniProtKB-ARBA"/>
</dbReference>
<dbReference type="InterPro" id="IPR019749">
    <property type="entry name" value="Band_41_domain"/>
</dbReference>
<dbReference type="EMBL" id="BPLR01007940">
    <property type="protein sequence ID" value="GIY20814.1"/>
    <property type="molecule type" value="Genomic_DNA"/>
</dbReference>
<evidence type="ECO:0000259" key="1">
    <source>
        <dbReference type="PROSITE" id="PS50057"/>
    </source>
</evidence>
<dbReference type="PROSITE" id="PS50200">
    <property type="entry name" value="RA"/>
    <property type="match status" value="1"/>
</dbReference>
<evidence type="ECO:0000313" key="3">
    <source>
        <dbReference type="EMBL" id="GIY20814.1"/>
    </source>
</evidence>
<name>A0AAV4RJT0_CAEEX</name>
<dbReference type="PANTHER" id="PTHR46221">
    <property type="entry name" value="FERM AND PDZ DOMAIN-CONTAINING PROTEIN FAMILY MEMBER"/>
    <property type="match status" value="1"/>
</dbReference>
<dbReference type="Pfam" id="PF21989">
    <property type="entry name" value="RA_2"/>
    <property type="match status" value="1"/>
</dbReference>
<sequence length="402" mass="45746">MRAWGFIVLMIRFDVSRWSQRRQVAAGRPDPPNKRRRCPQVPRERVIELVRSCKHSVKLKVCQPITNNTTRKSALLTAAKKAKLKSNPSRVRFAEGVVINGSPLYCPSPFDSHVPFMPNVLKVFLENGQTKSFKYDSTTTVQDVLNVLQEKLSITCLEHFSLVVEHIKSVRRNKISILSPKDTLAKIAARPGAHHLRCLFRLTFVPKDIYDLMQRDPVAFDYLFLQSCNDVVRARALMRPESFRREYGLEKFVPMSLLETMKRKELLKLLNQLMKQNQALSGPGQKQLTATQAKFHYLKIVSDLPTYGAKSFATCTKNSAMEIAILVGPRIGISQISTIRNIAPINLAQFGELDSVDVSEKTIFRIESKSNCGIQKRDQRPESRLVDFSTRLPYSSTRNQLA</sequence>
<evidence type="ECO:0000259" key="2">
    <source>
        <dbReference type="PROSITE" id="PS50200"/>
    </source>
</evidence>
<dbReference type="GO" id="GO:0009887">
    <property type="term" value="P:animal organ morphogenesis"/>
    <property type="evidence" value="ECO:0007669"/>
    <property type="project" value="UniProtKB-ARBA"/>
</dbReference>
<dbReference type="SUPFAM" id="SSF47031">
    <property type="entry name" value="Second domain of FERM"/>
    <property type="match status" value="1"/>
</dbReference>
<dbReference type="AlphaFoldDB" id="A0AAV4RJT0"/>
<dbReference type="PANTHER" id="PTHR46221:SF3">
    <property type="entry name" value="FERM AND PDZ DOMAIN-CONTAINING PROTEIN 4"/>
    <property type="match status" value="1"/>
</dbReference>
<dbReference type="InterPro" id="IPR000159">
    <property type="entry name" value="RA_dom"/>
</dbReference>
<dbReference type="Gene3D" id="3.10.20.90">
    <property type="entry name" value="Phosphatidylinositol 3-kinase Catalytic Subunit, Chain A, domain 1"/>
    <property type="match status" value="1"/>
</dbReference>
<evidence type="ECO:0000313" key="4">
    <source>
        <dbReference type="Proteomes" id="UP001054945"/>
    </source>
</evidence>
<dbReference type="SUPFAM" id="SSF54236">
    <property type="entry name" value="Ubiquitin-like"/>
    <property type="match status" value="1"/>
</dbReference>
<dbReference type="Gene3D" id="1.20.80.10">
    <property type="match status" value="2"/>
</dbReference>
<dbReference type="GO" id="GO:0007165">
    <property type="term" value="P:signal transduction"/>
    <property type="evidence" value="ECO:0007669"/>
    <property type="project" value="InterPro"/>
</dbReference>
<feature type="domain" description="Ras-associating" evidence="2">
    <location>
        <begin position="120"/>
        <end position="166"/>
    </location>
</feature>
<dbReference type="CDD" id="cd17088">
    <property type="entry name" value="FERM_F1_FRMPD1_like"/>
    <property type="match status" value="1"/>
</dbReference>
<dbReference type="SMART" id="SM00295">
    <property type="entry name" value="B41"/>
    <property type="match status" value="1"/>
</dbReference>
<comment type="caution">
    <text evidence="3">The sequence shown here is derived from an EMBL/GenBank/DDBJ whole genome shotgun (WGS) entry which is preliminary data.</text>
</comment>
<dbReference type="Pfam" id="PF00373">
    <property type="entry name" value="FERM_M"/>
    <property type="match status" value="1"/>
</dbReference>
<gene>
    <name evidence="3" type="primary">FRMPD4</name>
    <name evidence="3" type="ORF">CEXT_664981</name>
</gene>
<protein>
    <submittedName>
        <fullName evidence="3">FERM and PDZ domain-containing protein 4</fullName>
    </submittedName>
</protein>
<reference evidence="3 4" key="1">
    <citation type="submission" date="2021-06" db="EMBL/GenBank/DDBJ databases">
        <title>Caerostris extrusa draft genome.</title>
        <authorList>
            <person name="Kono N."/>
            <person name="Arakawa K."/>
        </authorList>
    </citation>
    <scope>NUCLEOTIDE SEQUENCE [LARGE SCALE GENOMIC DNA]</scope>
</reference>
<accession>A0AAV4RJT0</accession>
<dbReference type="GO" id="GO:0048731">
    <property type="term" value="P:system development"/>
    <property type="evidence" value="ECO:0007669"/>
    <property type="project" value="UniProtKB-ARBA"/>
</dbReference>
<dbReference type="Proteomes" id="UP001054945">
    <property type="component" value="Unassembled WGS sequence"/>
</dbReference>
<dbReference type="InterPro" id="IPR035963">
    <property type="entry name" value="FERM_2"/>
</dbReference>
<dbReference type="CDD" id="cd14473">
    <property type="entry name" value="FERM_B-lobe"/>
    <property type="match status" value="1"/>
</dbReference>
<dbReference type="PROSITE" id="PS50057">
    <property type="entry name" value="FERM_3"/>
    <property type="match status" value="1"/>
</dbReference>
<dbReference type="InterPro" id="IPR019748">
    <property type="entry name" value="FERM_central"/>
</dbReference>
<dbReference type="InterPro" id="IPR014352">
    <property type="entry name" value="FERM/acyl-CoA-bd_prot_sf"/>
</dbReference>
<proteinExistence type="predicted"/>
<dbReference type="InterPro" id="IPR000299">
    <property type="entry name" value="FERM_domain"/>
</dbReference>
<dbReference type="InterPro" id="IPR029071">
    <property type="entry name" value="Ubiquitin-like_domsf"/>
</dbReference>
<organism evidence="3 4">
    <name type="scientific">Caerostris extrusa</name>
    <name type="common">Bark spider</name>
    <name type="synonym">Caerostris bankana</name>
    <dbReference type="NCBI Taxonomy" id="172846"/>
    <lineage>
        <taxon>Eukaryota</taxon>
        <taxon>Metazoa</taxon>
        <taxon>Ecdysozoa</taxon>
        <taxon>Arthropoda</taxon>
        <taxon>Chelicerata</taxon>
        <taxon>Arachnida</taxon>
        <taxon>Araneae</taxon>
        <taxon>Araneomorphae</taxon>
        <taxon>Entelegynae</taxon>
        <taxon>Araneoidea</taxon>
        <taxon>Araneidae</taxon>
        <taxon>Caerostris</taxon>
    </lineage>
</organism>
<feature type="domain" description="FERM" evidence="1">
    <location>
        <begin position="119"/>
        <end position="402"/>
    </location>
</feature>
<keyword evidence="4" id="KW-1185">Reference proteome</keyword>